<dbReference type="EMBL" id="CP050124">
    <property type="protein sequence ID" value="QIP37576.1"/>
    <property type="molecule type" value="Genomic_DNA"/>
</dbReference>
<reference evidence="2 3" key="1">
    <citation type="submission" date="2020-03" db="EMBL/GenBank/DDBJ databases">
        <title>Screen low temperature-resistant strains for efficient degradation of petroleum hydrocarbons under the low temperature.</title>
        <authorList>
            <person name="Wang Y."/>
            <person name="Chen J."/>
        </authorList>
    </citation>
    <scope>NUCLEOTIDE SEQUENCE [LARGE SCALE GENOMIC DNA]</scope>
    <source>
        <strain evidence="2 3">KB1</strain>
    </source>
</reference>
<evidence type="ECO:0000313" key="3">
    <source>
        <dbReference type="Proteomes" id="UP000502345"/>
    </source>
</evidence>
<organism evidence="2 3">
    <name type="scientific">Rhodococcus erythropolis</name>
    <name type="common">Arthrobacter picolinophilus</name>
    <dbReference type="NCBI Taxonomy" id="1833"/>
    <lineage>
        <taxon>Bacteria</taxon>
        <taxon>Bacillati</taxon>
        <taxon>Actinomycetota</taxon>
        <taxon>Actinomycetes</taxon>
        <taxon>Mycobacteriales</taxon>
        <taxon>Nocardiaceae</taxon>
        <taxon>Rhodococcus</taxon>
        <taxon>Rhodococcus erythropolis group</taxon>
    </lineage>
</organism>
<sequence>MSESIGNQLPQPDPRGLLTFDHLPRDLRIAEDATQAGDHETSKTMSGGSPWTRPATPAERTLLTHLGYELPDELDTTIRYVTSGVRERTWQTLDN</sequence>
<gene>
    <name evidence="2" type="ORF">G9444_0332</name>
</gene>
<protein>
    <submittedName>
        <fullName evidence="2">Uncharacterized protein</fullName>
    </submittedName>
</protein>
<feature type="compositionally biased region" description="Basic and acidic residues" evidence="1">
    <location>
        <begin position="27"/>
        <end position="42"/>
    </location>
</feature>
<dbReference type="RefSeq" id="WP_166501658.1">
    <property type="nucleotide sequence ID" value="NZ_CP050124.1"/>
</dbReference>
<evidence type="ECO:0000256" key="1">
    <source>
        <dbReference type="SAM" id="MobiDB-lite"/>
    </source>
</evidence>
<name>A0A6G9CLK4_RHOER</name>
<accession>A0A6G9CLK4</accession>
<proteinExistence type="predicted"/>
<evidence type="ECO:0000313" key="2">
    <source>
        <dbReference type="EMBL" id="QIP37576.1"/>
    </source>
</evidence>
<feature type="region of interest" description="Disordered" evidence="1">
    <location>
        <begin position="27"/>
        <end position="56"/>
    </location>
</feature>
<dbReference type="AlphaFoldDB" id="A0A6G9CLK4"/>
<dbReference type="Proteomes" id="UP000502345">
    <property type="component" value="Chromosome"/>
</dbReference>